<proteinExistence type="predicted"/>
<name>A0A645EX65_9ZZZZ</name>
<reference evidence="1" key="1">
    <citation type="submission" date="2019-08" db="EMBL/GenBank/DDBJ databases">
        <authorList>
            <person name="Kucharzyk K."/>
            <person name="Murdoch R.W."/>
            <person name="Higgins S."/>
            <person name="Loffler F."/>
        </authorList>
    </citation>
    <scope>NUCLEOTIDE SEQUENCE</scope>
</reference>
<dbReference type="AlphaFoldDB" id="A0A645EX65"/>
<dbReference type="EMBL" id="VSSQ01051932">
    <property type="protein sequence ID" value="MPN06050.1"/>
    <property type="molecule type" value="Genomic_DNA"/>
</dbReference>
<organism evidence="1">
    <name type="scientific">bioreactor metagenome</name>
    <dbReference type="NCBI Taxonomy" id="1076179"/>
    <lineage>
        <taxon>unclassified sequences</taxon>
        <taxon>metagenomes</taxon>
        <taxon>ecological metagenomes</taxon>
    </lineage>
</organism>
<dbReference type="InterPro" id="IPR028994">
    <property type="entry name" value="Integrin_alpha_N"/>
</dbReference>
<evidence type="ECO:0000313" key="1">
    <source>
        <dbReference type="EMBL" id="MPN06050.1"/>
    </source>
</evidence>
<comment type="caution">
    <text evidence="1">The sequence shown here is derived from an EMBL/GenBank/DDBJ whole genome shotgun (WGS) entry which is preliminary data.</text>
</comment>
<evidence type="ECO:0008006" key="2">
    <source>
        <dbReference type="Google" id="ProtNLM"/>
    </source>
</evidence>
<gene>
    <name evidence="1" type="ORF">SDC9_153304</name>
</gene>
<accession>A0A645EX65</accession>
<dbReference type="SUPFAM" id="SSF69318">
    <property type="entry name" value="Integrin alpha N-terminal domain"/>
    <property type="match status" value="1"/>
</dbReference>
<protein>
    <recommendedName>
        <fullName evidence="2">VCBS repeat-containing protein</fullName>
    </recommendedName>
</protein>
<sequence length="293" mass="33352">MLCASIVLFKYSNSSSTAFFTSIEDSKSIQDDLNGDGKKDILYVKKDDKNYYIQVNLHDGTSYALDPGSNFPTLGDSLDYWPMKVSTLDVSRNNIKEIFLQSSFHGKPIQHIFLWNEKKYDDIFCSNNNILGFVDSKNNKTPRVISANIYNGEISYNSYIFVKDKLKQFNYNYPANYMGMDIISNFISLVQSFPNESLTLPPYFYHNISGSDLNLLYGTANNSMSYSFEDGSFKDLSWDSNGVPHEVKWSLNFKSTSLSDSKAVKAITFDLLLTKFTNSDGTFTYKITSLNLR</sequence>